<dbReference type="InterPro" id="IPR000871">
    <property type="entry name" value="Beta-lactam_class-A"/>
</dbReference>
<protein>
    <submittedName>
        <fullName evidence="2">Serine hydrolase</fullName>
    </submittedName>
</protein>
<organism evidence="2 3">
    <name type="scientific">Streptomyces yanii</name>
    <dbReference type="NCBI Taxonomy" id="78510"/>
    <lineage>
        <taxon>Bacteria</taxon>
        <taxon>Bacillati</taxon>
        <taxon>Actinomycetota</taxon>
        <taxon>Actinomycetes</taxon>
        <taxon>Kitasatosporales</taxon>
        <taxon>Streptomycetaceae</taxon>
        <taxon>Streptomyces</taxon>
    </lineage>
</organism>
<feature type="domain" description="Beta-lactamase class A catalytic" evidence="1">
    <location>
        <begin position="175"/>
        <end position="308"/>
    </location>
</feature>
<dbReference type="Proteomes" id="UP001589710">
    <property type="component" value="Unassembled WGS sequence"/>
</dbReference>
<dbReference type="GO" id="GO:0016787">
    <property type="term" value="F:hydrolase activity"/>
    <property type="evidence" value="ECO:0007669"/>
    <property type="project" value="UniProtKB-KW"/>
</dbReference>
<dbReference type="Pfam" id="PF13354">
    <property type="entry name" value="Beta-lactamase2"/>
    <property type="match status" value="1"/>
</dbReference>
<reference evidence="2 3" key="1">
    <citation type="submission" date="2024-09" db="EMBL/GenBank/DDBJ databases">
        <authorList>
            <person name="Sun Q."/>
            <person name="Mori K."/>
        </authorList>
    </citation>
    <scope>NUCLEOTIDE SEQUENCE [LARGE SCALE GENOMIC DNA]</scope>
    <source>
        <strain evidence="2 3">JCM 3331</strain>
    </source>
</reference>
<dbReference type="PANTHER" id="PTHR35333:SF3">
    <property type="entry name" value="BETA-LACTAMASE-TYPE TRANSPEPTIDASE FOLD CONTAINING PROTEIN"/>
    <property type="match status" value="1"/>
</dbReference>
<gene>
    <name evidence="2" type="ORF">ACFFTL_15690</name>
</gene>
<dbReference type="EMBL" id="JBHMCG010000064">
    <property type="protein sequence ID" value="MFB9573718.1"/>
    <property type="molecule type" value="Genomic_DNA"/>
</dbReference>
<name>A0ABV5R787_9ACTN</name>
<dbReference type="PANTHER" id="PTHR35333">
    <property type="entry name" value="BETA-LACTAMASE"/>
    <property type="match status" value="1"/>
</dbReference>
<accession>A0ABV5R787</accession>
<dbReference type="SUPFAM" id="SSF56601">
    <property type="entry name" value="beta-lactamase/transpeptidase-like"/>
    <property type="match status" value="1"/>
</dbReference>
<dbReference type="InterPro" id="IPR045155">
    <property type="entry name" value="Beta-lactam_cat"/>
</dbReference>
<evidence type="ECO:0000313" key="2">
    <source>
        <dbReference type="EMBL" id="MFB9573718.1"/>
    </source>
</evidence>
<sequence>MSRHSFAPLVATFARHHSSRYALAALALVMTGWAATGGFADAARADGARAVPRSGPMAEPAPGIARAAASLTLPSASATVAHSPSVSVAALRTAGTAVAADQALARRLAPVVAATPASLSVAVLDPADGRAARYGVQAGTTYDTASIVKVDILAALLLKAQDQHRGLTAQEKASAASMIRISDNASADALWRVIGQAPGLNAANRRLGLTGTTGGGDGHWGLTQTTATDQLALLSAVFGTDSPLDQASRAYLRGLMGGIAAGQDWGVSAAGPVTGLKNGWLQRTATGRWDVNSIGLVRVDGHDRLVAVLSRGSVSMADGVQLVEKAAKAAVQALDGTA</sequence>
<dbReference type="RefSeq" id="WP_345516747.1">
    <property type="nucleotide sequence ID" value="NZ_BAAAXD010000039.1"/>
</dbReference>
<keyword evidence="2" id="KW-0378">Hydrolase</keyword>
<dbReference type="Gene3D" id="3.40.710.10">
    <property type="entry name" value="DD-peptidase/beta-lactamase superfamily"/>
    <property type="match status" value="1"/>
</dbReference>
<evidence type="ECO:0000313" key="3">
    <source>
        <dbReference type="Proteomes" id="UP001589710"/>
    </source>
</evidence>
<keyword evidence="3" id="KW-1185">Reference proteome</keyword>
<proteinExistence type="predicted"/>
<comment type="caution">
    <text evidence="2">The sequence shown here is derived from an EMBL/GenBank/DDBJ whole genome shotgun (WGS) entry which is preliminary data.</text>
</comment>
<dbReference type="InterPro" id="IPR012338">
    <property type="entry name" value="Beta-lactam/transpept-like"/>
</dbReference>
<evidence type="ECO:0000259" key="1">
    <source>
        <dbReference type="Pfam" id="PF13354"/>
    </source>
</evidence>